<name>A0A229TJI8_9PSEU</name>
<evidence type="ECO:0000313" key="2">
    <source>
        <dbReference type="Proteomes" id="UP000215199"/>
    </source>
</evidence>
<gene>
    <name evidence="1" type="ORF">CF165_02075</name>
</gene>
<dbReference type="AlphaFoldDB" id="A0A229TJI8"/>
<comment type="caution">
    <text evidence="1">The sequence shown here is derived from an EMBL/GenBank/DDBJ whole genome shotgun (WGS) entry which is preliminary data.</text>
</comment>
<keyword evidence="2" id="KW-1185">Reference proteome</keyword>
<accession>A0A229TJI8</accession>
<evidence type="ECO:0000313" key="1">
    <source>
        <dbReference type="EMBL" id="OXM71338.1"/>
    </source>
</evidence>
<sequence length="131" mass="14152">MAGQWVPRDHDELTAGWRLWLELGSSVWPRPDWDGTPDEAVRGLQELLQACDEVLAEYLAAGGSAEAEVAVLVRSLHPAACWVRELWSGDTTPLDGERLALLHGDLAGFAEHALGVRTLLAEGGGWASLTL</sequence>
<protein>
    <submittedName>
        <fullName evidence="1">Uncharacterized protein</fullName>
    </submittedName>
</protein>
<organism evidence="1 2">
    <name type="scientific">Amycolatopsis vastitatis</name>
    <dbReference type="NCBI Taxonomy" id="1905142"/>
    <lineage>
        <taxon>Bacteria</taxon>
        <taxon>Bacillati</taxon>
        <taxon>Actinomycetota</taxon>
        <taxon>Actinomycetes</taxon>
        <taxon>Pseudonocardiales</taxon>
        <taxon>Pseudonocardiaceae</taxon>
        <taxon>Amycolatopsis</taxon>
    </lineage>
</organism>
<dbReference type="Proteomes" id="UP000215199">
    <property type="component" value="Unassembled WGS sequence"/>
</dbReference>
<dbReference type="RefSeq" id="WP_093945766.1">
    <property type="nucleotide sequence ID" value="NZ_NMUL01000002.1"/>
</dbReference>
<dbReference type="OrthoDB" id="3689589at2"/>
<dbReference type="EMBL" id="NMUL01000002">
    <property type="protein sequence ID" value="OXM71338.1"/>
    <property type="molecule type" value="Genomic_DNA"/>
</dbReference>
<reference evidence="2" key="1">
    <citation type="submission" date="2017-07" db="EMBL/GenBank/DDBJ databases">
        <title>Comparative genome mining reveals phylogenetic distribution patterns of secondary metabolites in Amycolatopsis.</title>
        <authorList>
            <person name="Adamek M."/>
            <person name="Alanjary M."/>
            <person name="Sales-Ortells H."/>
            <person name="Goodfellow M."/>
            <person name="Bull A.T."/>
            <person name="Kalinowski J."/>
            <person name="Ziemert N."/>
        </authorList>
    </citation>
    <scope>NUCLEOTIDE SEQUENCE [LARGE SCALE GENOMIC DNA]</scope>
    <source>
        <strain evidence="2">H5</strain>
    </source>
</reference>
<proteinExistence type="predicted"/>